<reference evidence="1 2" key="1">
    <citation type="submission" date="2018-07" db="EMBL/GenBank/DDBJ databases">
        <title>Genome sequencing of Moraxellaceae gen. HYN0046.</title>
        <authorList>
            <person name="Kim M."/>
            <person name="Yi H."/>
        </authorList>
    </citation>
    <scope>NUCLEOTIDE SEQUENCE [LARGE SCALE GENOMIC DNA]</scope>
    <source>
        <strain evidence="1 2">HYN0046</strain>
    </source>
</reference>
<dbReference type="InterPro" id="IPR036513">
    <property type="entry name" value="STAS_dom_sf"/>
</dbReference>
<evidence type="ECO:0000313" key="1">
    <source>
        <dbReference type="EMBL" id="AXI04074.1"/>
    </source>
</evidence>
<keyword evidence="2" id="KW-1185">Reference proteome</keyword>
<dbReference type="SUPFAM" id="SSF52091">
    <property type="entry name" value="SpoIIaa-like"/>
    <property type="match status" value="1"/>
</dbReference>
<accession>A0A345P9W5</accession>
<protein>
    <submittedName>
        <fullName evidence="1">STAS/SEC14 domain-containing protein</fullName>
    </submittedName>
</protein>
<dbReference type="OrthoDB" id="9811577at2"/>
<dbReference type="Pfam" id="PF11964">
    <property type="entry name" value="SpoIIAA-like"/>
    <property type="match status" value="1"/>
</dbReference>
<dbReference type="Gene3D" id="3.40.50.10600">
    <property type="entry name" value="SpoIIaa-like domains"/>
    <property type="match status" value="1"/>
</dbReference>
<dbReference type="Proteomes" id="UP000253940">
    <property type="component" value="Chromosome"/>
</dbReference>
<evidence type="ECO:0000313" key="2">
    <source>
        <dbReference type="Proteomes" id="UP000253940"/>
    </source>
</evidence>
<organism evidence="1 2">
    <name type="scientific">Aquirhabdus parva</name>
    <dbReference type="NCBI Taxonomy" id="2283318"/>
    <lineage>
        <taxon>Bacteria</taxon>
        <taxon>Pseudomonadati</taxon>
        <taxon>Pseudomonadota</taxon>
        <taxon>Gammaproteobacteria</taxon>
        <taxon>Moraxellales</taxon>
        <taxon>Moraxellaceae</taxon>
        <taxon>Aquirhabdus</taxon>
    </lineage>
</organism>
<dbReference type="InterPro" id="IPR021866">
    <property type="entry name" value="SpoIIAA-like"/>
</dbReference>
<dbReference type="InterPro" id="IPR038396">
    <property type="entry name" value="SpoIIAA-like_sf"/>
</dbReference>
<sequence>MDTHAMIYADLLPDHRSLIIKPAGTLSQSDFERLSLLVDPYLERGGRLYGLMIYTQSFVNWRAFKLLLPHLQFIRNHHQQIQKISLVTDDMTSAIIPALIKHFVDAEIRSFAFQDKQPAIDWLSDQSLEVLSDSLDEYQD</sequence>
<dbReference type="EMBL" id="CP031222">
    <property type="protein sequence ID" value="AXI04074.1"/>
    <property type="molecule type" value="Genomic_DNA"/>
</dbReference>
<dbReference type="AlphaFoldDB" id="A0A345P9W5"/>
<name>A0A345P9W5_9GAMM</name>
<proteinExistence type="predicted"/>
<dbReference type="KEGG" id="mbah:HYN46_15235"/>
<gene>
    <name evidence="1" type="ORF">HYN46_15235</name>
</gene>